<gene>
    <name evidence="3" type="ORF">OB955_04975</name>
    <name evidence="2" type="ORF">OB960_25705</name>
</gene>
<evidence type="ECO:0000313" key="3">
    <source>
        <dbReference type="EMBL" id="MCU4972084.1"/>
    </source>
</evidence>
<dbReference type="Gene3D" id="3.40.50.620">
    <property type="entry name" value="HUPs"/>
    <property type="match status" value="1"/>
</dbReference>
<accession>A0AAP2Z6C8</accession>
<dbReference type="Proteomes" id="UP001320972">
    <property type="component" value="Unassembled WGS sequence"/>
</dbReference>
<dbReference type="Pfam" id="PF00582">
    <property type="entry name" value="Usp"/>
    <property type="match status" value="1"/>
</dbReference>
<evidence type="ECO:0000259" key="1">
    <source>
        <dbReference type="Pfam" id="PF00582"/>
    </source>
</evidence>
<dbReference type="EMBL" id="JAOPKB010000002">
    <property type="protein sequence ID" value="MCU4972084.1"/>
    <property type="molecule type" value="Genomic_DNA"/>
</dbReference>
<dbReference type="InterPro" id="IPR006016">
    <property type="entry name" value="UspA"/>
</dbReference>
<evidence type="ECO:0000313" key="4">
    <source>
        <dbReference type="Proteomes" id="UP001320972"/>
    </source>
</evidence>
<dbReference type="EMBL" id="JAOPKA010000043">
    <property type="protein sequence ID" value="MCU4744764.1"/>
    <property type="molecule type" value="Genomic_DNA"/>
</dbReference>
<sequence>MKKPLVVTDPSDRAPELIREAGERAADAGVPLCVLTVVSQDEFEKDSEVLGKIARTERTDYELSPAEYAEEVAQTAVSDLLSDLEIETETIGRGVGDDKERADAILEVAAENDCDYIFMVGRRRSPTGKVLFGDTAQKVILNFEDYVVTLTE</sequence>
<keyword evidence="4" id="KW-1185">Reference proteome</keyword>
<reference evidence="2 4" key="1">
    <citation type="submission" date="2022-09" db="EMBL/GenBank/DDBJ databases">
        <title>Enrichment on poylsaccharides allowed isolation of novel metabolic and taxonomic groups of Haloarchaea.</title>
        <authorList>
            <person name="Sorokin D.Y."/>
            <person name="Elcheninov A.G."/>
            <person name="Khizhniak T.V."/>
            <person name="Kolganova T.V."/>
            <person name="Kublanov I.V."/>
        </authorList>
    </citation>
    <scope>NUCLEOTIDE SEQUENCE</scope>
    <source>
        <strain evidence="3 4">AArc-m2/3/4</strain>
        <strain evidence="2">AArc-xg1-1</strain>
    </source>
</reference>
<dbReference type="RefSeq" id="WP_338006559.1">
    <property type="nucleotide sequence ID" value="NZ_JAOPKA010000043.1"/>
</dbReference>
<protein>
    <submittedName>
        <fullName evidence="2">Universal stress protein</fullName>
    </submittedName>
</protein>
<evidence type="ECO:0000313" key="2">
    <source>
        <dbReference type="EMBL" id="MCU4744764.1"/>
    </source>
</evidence>
<dbReference type="Proteomes" id="UP001321018">
    <property type="component" value="Unassembled WGS sequence"/>
</dbReference>
<dbReference type="InterPro" id="IPR014729">
    <property type="entry name" value="Rossmann-like_a/b/a_fold"/>
</dbReference>
<organism evidence="2 5">
    <name type="scientific">Natronoglomus mannanivorans</name>
    <dbReference type="NCBI Taxonomy" id="2979990"/>
    <lineage>
        <taxon>Archaea</taxon>
        <taxon>Methanobacteriati</taxon>
        <taxon>Methanobacteriota</taxon>
        <taxon>Stenosarchaea group</taxon>
        <taxon>Halobacteria</taxon>
        <taxon>Halobacteriales</taxon>
        <taxon>Natrialbaceae</taxon>
        <taxon>Natronoglomus</taxon>
    </lineage>
</organism>
<feature type="domain" description="UspA" evidence="1">
    <location>
        <begin position="2"/>
        <end position="142"/>
    </location>
</feature>
<dbReference type="AlphaFoldDB" id="A0AAP2Z6C8"/>
<proteinExistence type="predicted"/>
<name>A0AAP2Z6C8_9EURY</name>
<comment type="caution">
    <text evidence="2">The sequence shown here is derived from an EMBL/GenBank/DDBJ whole genome shotgun (WGS) entry which is preliminary data.</text>
</comment>
<dbReference type="SUPFAM" id="SSF52402">
    <property type="entry name" value="Adenine nucleotide alpha hydrolases-like"/>
    <property type="match status" value="1"/>
</dbReference>
<evidence type="ECO:0000313" key="5">
    <source>
        <dbReference type="Proteomes" id="UP001321018"/>
    </source>
</evidence>
<dbReference type="CDD" id="cd00293">
    <property type="entry name" value="USP-like"/>
    <property type="match status" value="1"/>
</dbReference>